<keyword evidence="2" id="KW-0378">Hydrolase</keyword>
<keyword evidence="3" id="KW-1185">Reference proteome</keyword>
<dbReference type="AlphaFoldDB" id="A0A7G5XBG3"/>
<dbReference type="Proteomes" id="UP000515344">
    <property type="component" value="Chromosome"/>
</dbReference>
<evidence type="ECO:0000313" key="3">
    <source>
        <dbReference type="Proteomes" id="UP000515344"/>
    </source>
</evidence>
<accession>A0A7G5XBG3</accession>
<dbReference type="RefSeq" id="WP_182801082.1">
    <property type="nucleotide sequence ID" value="NZ_CP060007.1"/>
</dbReference>
<gene>
    <name evidence="2" type="ORF">H4075_11985</name>
</gene>
<dbReference type="InterPro" id="IPR036397">
    <property type="entry name" value="RNaseH_sf"/>
</dbReference>
<dbReference type="InterPro" id="IPR019288">
    <property type="entry name" value="3'-5'_exonuclease_PolB-like"/>
</dbReference>
<reference evidence="3" key="1">
    <citation type="submission" date="2020-08" db="EMBL/GenBank/DDBJ databases">
        <title>Lacibacter sp. S13-6-6 genome sequencing.</title>
        <authorList>
            <person name="Jin L."/>
        </authorList>
    </citation>
    <scope>NUCLEOTIDE SEQUENCE [LARGE SCALE GENOMIC DNA]</scope>
    <source>
        <strain evidence="3">S13-6-6</strain>
    </source>
</reference>
<dbReference type="GO" id="GO:0004527">
    <property type="term" value="F:exonuclease activity"/>
    <property type="evidence" value="ECO:0007669"/>
    <property type="project" value="UniProtKB-KW"/>
</dbReference>
<name>A0A7G5XBG3_9BACT</name>
<dbReference type="SUPFAM" id="SSF53098">
    <property type="entry name" value="Ribonuclease H-like"/>
    <property type="match status" value="1"/>
</dbReference>
<dbReference type="KEGG" id="lacs:H4075_11985"/>
<dbReference type="Pfam" id="PF10108">
    <property type="entry name" value="DNA_pol_B_exo2"/>
    <property type="match status" value="1"/>
</dbReference>
<keyword evidence="2" id="KW-0540">Nuclease</keyword>
<evidence type="ECO:0000313" key="2">
    <source>
        <dbReference type="EMBL" id="QNA42816.1"/>
    </source>
</evidence>
<feature type="domain" description="Predicted 3'-5' exonuclease PolB-like" evidence="1">
    <location>
        <begin position="63"/>
        <end position="231"/>
    </location>
</feature>
<keyword evidence="2" id="KW-0269">Exonuclease</keyword>
<organism evidence="2 3">
    <name type="scientific">Lacibacter sediminis</name>
    <dbReference type="NCBI Taxonomy" id="2760713"/>
    <lineage>
        <taxon>Bacteria</taxon>
        <taxon>Pseudomonadati</taxon>
        <taxon>Bacteroidota</taxon>
        <taxon>Chitinophagia</taxon>
        <taxon>Chitinophagales</taxon>
        <taxon>Chitinophagaceae</taxon>
        <taxon>Lacibacter</taxon>
    </lineage>
</organism>
<dbReference type="EMBL" id="CP060007">
    <property type="protein sequence ID" value="QNA42816.1"/>
    <property type="molecule type" value="Genomic_DNA"/>
</dbReference>
<protein>
    <submittedName>
        <fullName evidence="2">3'-5' exonuclease</fullName>
    </submittedName>
</protein>
<sequence>MANQQHIQPDHILVLDIETVPQFASFEELPELWKVLWADKISKTMPENFSPAEMYEQRAGIQAEFGKIICISTGYFYTDKGGRMCFRLKSYAGTNEQQLLAEFITAVDKFNKTTPAMHFAGHNIKEFDIPYISRRILINGLTLPAFLQFSGKKPWETNLVDTMQLWKFGDYKNYTSLNLLAHCLGIPTPKENTDGSQVKEIYYVQKDLPRIVEYCQKDVIATAQIFLRLQQLPLLPAENIFIADQVK</sequence>
<dbReference type="InterPro" id="IPR012337">
    <property type="entry name" value="RNaseH-like_sf"/>
</dbReference>
<dbReference type="Gene3D" id="3.30.420.10">
    <property type="entry name" value="Ribonuclease H-like superfamily/Ribonuclease H"/>
    <property type="match status" value="1"/>
</dbReference>
<dbReference type="CDD" id="cd05782">
    <property type="entry name" value="DNA_polB_like1_exo"/>
    <property type="match status" value="1"/>
</dbReference>
<dbReference type="GO" id="GO:0003676">
    <property type="term" value="F:nucleic acid binding"/>
    <property type="evidence" value="ECO:0007669"/>
    <property type="project" value="InterPro"/>
</dbReference>
<proteinExistence type="predicted"/>
<evidence type="ECO:0000259" key="1">
    <source>
        <dbReference type="Pfam" id="PF10108"/>
    </source>
</evidence>